<name>A0AAV7SS53_PLEWA</name>
<feature type="compositionally biased region" description="Pro residues" evidence="1">
    <location>
        <begin position="1"/>
        <end position="10"/>
    </location>
</feature>
<sequence length="381" mass="40046">MSIAPVPPGLQWPVSDYVHNQRGHKDHKTHSPRWRGHRAVQAWAIRESPQQPQIQARPRCPPSRTRPPNQTPTGTDSRPSRVTCPPPLRGPWFHRATGTRSHPTAQSQYHHPPVAPQYNEPIAVADGAFHLDGLVNYRQSPRSSSLSACDGPPGTCRLLVQMAQSGDMVSEGCATGAPLHNSNPHASGSQAAGAGQQSSPVIPTQLPSLQGGAAPMRPPSPSNWPSFSVGPATIPAITAPQHFQLRSAASPHRGPSCSSGPSPPVSSLLGAGDTDPGKISVQAIAAYPQQAAPRHLLASFAPSDGQARRPGLAPRYHFLRGLTSDVPPPQDSAPATRPGQPRTAISGSALRSLHSNFLGVHPAPARTPVRTGSLSNSGSTS</sequence>
<evidence type="ECO:0000313" key="3">
    <source>
        <dbReference type="Proteomes" id="UP001066276"/>
    </source>
</evidence>
<proteinExistence type="predicted"/>
<dbReference type="AlphaFoldDB" id="A0AAV7SS53"/>
<feature type="region of interest" description="Disordered" evidence="1">
    <location>
        <begin position="174"/>
        <end position="233"/>
    </location>
</feature>
<protein>
    <submittedName>
        <fullName evidence="2">Uncharacterized protein</fullName>
    </submittedName>
</protein>
<feature type="region of interest" description="Disordered" evidence="1">
    <location>
        <begin position="1"/>
        <end position="111"/>
    </location>
</feature>
<feature type="compositionally biased region" description="Polar residues" evidence="1">
    <location>
        <begin position="370"/>
        <end position="381"/>
    </location>
</feature>
<evidence type="ECO:0000313" key="2">
    <source>
        <dbReference type="EMBL" id="KAJ1166787.1"/>
    </source>
</evidence>
<feature type="compositionally biased region" description="Basic residues" evidence="1">
    <location>
        <begin position="21"/>
        <end position="38"/>
    </location>
</feature>
<feature type="region of interest" description="Disordered" evidence="1">
    <location>
        <begin position="320"/>
        <end position="381"/>
    </location>
</feature>
<feature type="compositionally biased region" description="Low complexity" evidence="1">
    <location>
        <begin position="186"/>
        <end position="199"/>
    </location>
</feature>
<reference evidence="2" key="1">
    <citation type="journal article" date="2022" name="bioRxiv">
        <title>Sequencing and chromosome-scale assembly of the giantPleurodeles waltlgenome.</title>
        <authorList>
            <person name="Brown T."/>
            <person name="Elewa A."/>
            <person name="Iarovenko S."/>
            <person name="Subramanian E."/>
            <person name="Araus A.J."/>
            <person name="Petzold A."/>
            <person name="Susuki M."/>
            <person name="Suzuki K.-i.T."/>
            <person name="Hayashi T."/>
            <person name="Toyoda A."/>
            <person name="Oliveira C."/>
            <person name="Osipova E."/>
            <person name="Leigh N.D."/>
            <person name="Simon A."/>
            <person name="Yun M.H."/>
        </authorList>
    </citation>
    <scope>NUCLEOTIDE SEQUENCE</scope>
    <source>
        <strain evidence="2">20211129_DDA</strain>
        <tissue evidence="2">Liver</tissue>
    </source>
</reference>
<feature type="region of interest" description="Disordered" evidence="1">
    <location>
        <begin position="246"/>
        <end position="274"/>
    </location>
</feature>
<comment type="caution">
    <text evidence="2">The sequence shown here is derived from an EMBL/GenBank/DDBJ whole genome shotgun (WGS) entry which is preliminary data.</text>
</comment>
<gene>
    <name evidence="2" type="ORF">NDU88_007183</name>
</gene>
<feature type="compositionally biased region" description="Low complexity" evidence="1">
    <location>
        <begin position="250"/>
        <end position="260"/>
    </location>
</feature>
<accession>A0AAV7SS53</accession>
<dbReference type="EMBL" id="JANPWB010000008">
    <property type="protein sequence ID" value="KAJ1166787.1"/>
    <property type="molecule type" value="Genomic_DNA"/>
</dbReference>
<feature type="compositionally biased region" description="Polar residues" evidence="1">
    <location>
        <begin position="98"/>
        <end position="109"/>
    </location>
</feature>
<organism evidence="2 3">
    <name type="scientific">Pleurodeles waltl</name>
    <name type="common">Iberian ribbed newt</name>
    <dbReference type="NCBI Taxonomy" id="8319"/>
    <lineage>
        <taxon>Eukaryota</taxon>
        <taxon>Metazoa</taxon>
        <taxon>Chordata</taxon>
        <taxon>Craniata</taxon>
        <taxon>Vertebrata</taxon>
        <taxon>Euteleostomi</taxon>
        <taxon>Amphibia</taxon>
        <taxon>Batrachia</taxon>
        <taxon>Caudata</taxon>
        <taxon>Salamandroidea</taxon>
        <taxon>Salamandridae</taxon>
        <taxon>Pleurodelinae</taxon>
        <taxon>Pleurodeles</taxon>
    </lineage>
</organism>
<keyword evidence="3" id="KW-1185">Reference proteome</keyword>
<evidence type="ECO:0000256" key="1">
    <source>
        <dbReference type="SAM" id="MobiDB-lite"/>
    </source>
</evidence>
<dbReference type="Proteomes" id="UP001066276">
    <property type="component" value="Chromosome 4_2"/>
</dbReference>